<feature type="compositionally biased region" description="Low complexity" evidence="1">
    <location>
        <begin position="32"/>
        <end position="50"/>
    </location>
</feature>
<keyword evidence="3" id="KW-1185">Reference proteome</keyword>
<sequence length="273" mass="28570">MKPKIATRAEELSRPAIYRAPPEASPEPQPRQAASGVQQGPAGPGQKPQGNNSAVALQVLEGQQAAATVAQGANNRPVAPPKLEEQQSRSQDIKLSGELSEEDKAYVRELRARDREVRAHEAAHATAGSGYTSSPNFEYVRGPDGVQYAVGGHVSIDTSTVPDDPEATVAKMEVVRQAALAPARPSGQDRAVASAAEQSLRAAQAELQEQRAAEQQEQLEGSDGPGEAPADAFGLAEQNETEAGLAPEGPAFGVNAPRPEVQQPTAISIDLIA</sequence>
<evidence type="ECO:0000313" key="2">
    <source>
        <dbReference type="EMBL" id="MFC4346617.1"/>
    </source>
</evidence>
<protein>
    <submittedName>
        <fullName evidence="2">Metalloprotease CJM1_0395 family protein</fullName>
    </submittedName>
</protein>
<evidence type="ECO:0000313" key="3">
    <source>
        <dbReference type="Proteomes" id="UP001595776"/>
    </source>
</evidence>
<keyword evidence="2" id="KW-0645">Protease</keyword>
<dbReference type="EMBL" id="JBHSCR010000001">
    <property type="protein sequence ID" value="MFC4346617.1"/>
    <property type="molecule type" value="Genomic_DNA"/>
</dbReference>
<dbReference type="Pfam" id="PF12118">
    <property type="entry name" value="SprA-related"/>
    <property type="match status" value="1"/>
</dbReference>
<accession>A0ABV8U6U1</accession>
<dbReference type="RefSeq" id="WP_197421094.1">
    <property type="nucleotide sequence ID" value="NZ_JBHSCR010000001.1"/>
</dbReference>
<gene>
    <name evidence="2" type="ORF">ACFO5Q_01995</name>
</gene>
<feature type="compositionally biased region" description="Low complexity" evidence="1">
    <location>
        <begin position="193"/>
        <end position="207"/>
    </location>
</feature>
<keyword evidence="2" id="KW-0378">Hydrolase</keyword>
<dbReference type="GO" id="GO:0008237">
    <property type="term" value="F:metallopeptidase activity"/>
    <property type="evidence" value="ECO:0007669"/>
    <property type="project" value="UniProtKB-KW"/>
</dbReference>
<dbReference type="InterPro" id="IPR021973">
    <property type="entry name" value="SprA-related"/>
</dbReference>
<feature type="region of interest" description="Disordered" evidence="1">
    <location>
        <begin position="118"/>
        <end position="138"/>
    </location>
</feature>
<proteinExistence type="predicted"/>
<comment type="caution">
    <text evidence="2">The sequence shown here is derived from an EMBL/GenBank/DDBJ whole genome shotgun (WGS) entry which is preliminary data.</text>
</comment>
<feature type="compositionally biased region" description="Low complexity" evidence="1">
    <location>
        <begin position="62"/>
        <end position="73"/>
    </location>
</feature>
<name>A0ABV8U6U1_9PROT</name>
<evidence type="ECO:0000256" key="1">
    <source>
        <dbReference type="SAM" id="MobiDB-lite"/>
    </source>
</evidence>
<organism evidence="2 3">
    <name type="scientific">Kordiimonas lipolytica</name>
    <dbReference type="NCBI Taxonomy" id="1662421"/>
    <lineage>
        <taxon>Bacteria</taxon>
        <taxon>Pseudomonadati</taxon>
        <taxon>Pseudomonadota</taxon>
        <taxon>Alphaproteobacteria</taxon>
        <taxon>Kordiimonadales</taxon>
        <taxon>Kordiimonadaceae</taxon>
        <taxon>Kordiimonas</taxon>
    </lineage>
</organism>
<feature type="region of interest" description="Disordered" evidence="1">
    <location>
        <begin position="180"/>
        <end position="273"/>
    </location>
</feature>
<feature type="region of interest" description="Disordered" evidence="1">
    <location>
        <begin position="1"/>
        <end position="100"/>
    </location>
</feature>
<reference evidence="3" key="1">
    <citation type="journal article" date="2019" name="Int. J. Syst. Evol. Microbiol.">
        <title>The Global Catalogue of Microorganisms (GCM) 10K type strain sequencing project: providing services to taxonomists for standard genome sequencing and annotation.</title>
        <authorList>
            <consortium name="The Broad Institute Genomics Platform"/>
            <consortium name="The Broad Institute Genome Sequencing Center for Infectious Disease"/>
            <person name="Wu L."/>
            <person name="Ma J."/>
        </authorList>
    </citation>
    <scope>NUCLEOTIDE SEQUENCE [LARGE SCALE GENOMIC DNA]</scope>
    <source>
        <strain evidence="3">CGMCC 1.15304</strain>
    </source>
</reference>
<dbReference type="Proteomes" id="UP001595776">
    <property type="component" value="Unassembled WGS sequence"/>
</dbReference>
<keyword evidence="2" id="KW-0482">Metalloprotease</keyword>